<evidence type="ECO:0000313" key="8">
    <source>
        <dbReference type="Proteomes" id="UP000243515"/>
    </source>
</evidence>
<feature type="compositionally biased region" description="Acidic residues" evidence="6">
    <location>
        <begin position="139"/>
        <end position="153"/>
    </location>
</feature>
<keyword evidence="4" id="KW-0804">Transcription</keyword>
<reference evidence="7 8" key="1">
    <citation type="journal article" date="2015" name="Environ. Microbiol.">
        <title>Metagenome sequence of Elaphomyces granulatus from sporocarp tissue reveals Ascomycota ectomycorrhizal fingerprints of genome expansion and a Proteobacteria-rich microbiome.</title>
        <authorList>
            <person name="Quandt C.A."/>
            <person name="Kohler A."/>
            <person name="Hesse C.N."/>
            <person name="Sharpton T.J."/>
            <person name="Martin F."/>
            <person name="Spatafora J.W."/>
        </authorList>
    </citation>
    <scope>NUCLEOTIDE SEQUENCE [LARGE SCALE GENOMIC DNA]</scope>
    <source>
        <strain evidence="7 8">OSC145934</strain>
    </source>
</reference>
<feature type="region of interest" description="Disordered" evidence="6">
    <location>
        <begin position="546"/>
        <end position="575"/>
    </location>
</feature>
<dbReference type="OrthoDB" id="20886at2759"/>
<feature type="compositionally biased region" description="Acidic residues" evidence="6">
    <location>
        <begin position="282"/>
        <end position="304"/>
    </location>
</feature>
<dbReference type="EMBL" id="NPHW01004129">
    <property type="protein sequence ID" value="OXV08406.1"/>
    <property type="molecule type" value="Genomic_DNA"/>
</dbReference>
<organism evidence="7 8">
    <name type="scientific">Elaphomyces granulatus</name>
    <dbReference type="NCBI Taxonomy" id="519963"/>
    <lineage>
        <taxon>Eukaryota</taxon>
        <taxon>Fungi</taxon>
        <taxon>Dikarya</taxon>
        <taxon>Ascomycota</taxon>
        <taxon>Pezizomycotina</taxon>
        <taxon>Eurotiomycetes</taxon>
        <taxon>Eurotiomycetidae</taxon>
        <taxon>Eurotiales</taxon>
        <taxon>Elaphomycetaceae</taxon>
        <taxon>Elaphomyces</taxon>
    </lineage>
</organism>
<protein>
    <recommendedName>
        <fullName evidence="9">Transcriptional regulatory protein DEP1</fullName>
    </recommendedName>
</protein>
<evidence type="ECO:0000256" key="1">
    <source>
        <dbReference type="ARBA" id="ARBA00004123"/>
    </source>
</evidence>
<feature type="compositionally biased region" description="Basic and acidic residues" evidence="6">
    <location>
        <begin position="219"/>
        <end position="241"/>
    </location>
</feature>
<feature type="compositionally biased region" description="Polar residues" evidence="6">
    <location>
        <begin position="718"/>
        <end position="729"/>
    </location>
</feature>
<sequence length="735" mass="80318">MELAESRESAALGPSVAIAADVSNSSHDLLVDGSLVDDGRSSSLSDIEYVSSQEPSDDELALPKPDRGIAEIDSEAETERIDDSPRNNIRARKDIVVTANRLENSPSKLAQSTTYDNVEDDEDAELEDTLSKARRSSGNDDDALAEEFDEPPAFDDPSRFLLPRDLAGKKRKRLHSGDDTGTEAGEDGPLKKRRASLKSDLGEDEAVVEPPLSPEPVDDGLKLNEVSNRDTPADETPDRDISTTPAAARGKKGKKGKRKGRRIKDMDEETDTGGVEPGTEGAPDDPLPDDEDAGEAGEEGDDAEAVAKSEEEMAKKMAAMESLSVLEKEFATLRDRETRRIYDERIAKLNRELEQLSGPEPTHPEFLRQLECVKRHCDAKVQYEHTLFQYRLKSLLTKSLAERAQVLSTYHQRIRDVRERHSSTVSRRFYAIQHDRFKAEDISAHHFLPFPARRSQQVAQQTAYNQEVSIMAGIAKHVGFPAAPSLSSARPSEIEDDLGKMGISMETKPMSSELPRGTVAINVPAAPRITTDDTVREQTSWTNPQHLLQQQQQQPVVRQHGLAAEQSHGPPSFTTPAAQKRVIDIHAPNGSASTIVENPSAPNSSATNTPYGIEQESRSRGQVSSLDHDAADGKNGLRSQSSSPLDVRKAQLHSSRLLDTHQAAPEIRSESASRNHHSGNGSSSTTIAYAPSTRLGLFGSSSKREPTPPRPPKPVSTMHPSSIVTNASVSRMAAR</sequence>
<evidence type="ECO:0000256" key="5">
    <source>
        <dbReference type="ARBA" id="ARBA00023242"/>
    </source>
</evidence>
<feature type="compositionally biased region" description="Basic residues" evidence="6">
    <location>
        <begin position="249"/>
        <end position="262"/>
    </location>
</feature>
<comment type="subcellular location">
    <subcellularLocation>
        <location evidence="1">Nucleus</location>
    </subcellularLocation>
</comment>
<feature type="region of interest" description="Disordered" evidence="6">
    <location>
        <begin position="48"/>
        <end position="307"/>
    </location>
</feature>
<dbReference type="GO" id="GO:0005654">
    <property type="term" value="C:nucleoplasm"/>
    <property type="evidence" value="ECO:0007669"/>
    <property type="project" value="UniProtKB-ARBA"/>
</dbReference>
<gene>
    <name evidence="7" type="ORF">Egran_03830</name>
</gene>
<dbReference type="AlphaFoldDB" id="A0A232LWB5"/>
<evidence type="ECO:0000256" key="2">
    <source>
        <dbReference type="ARBA" id="ARBA00022491"/>
    </source>
</evidence>
<feature type="compositionally biased region" description="Acidic residues" evidence="6">
    <location>
        <begin position="117"/>
        <end position="128"/>
    </location>
</feature>
<accession>A0A232LWB5</accession>
<keyword evidence="2" id="KW-0678">Repressor</keyword>
<keyword evidence="8" id="KW-1185">Reference proteome</keyword>
<dbReference type="Pfam" id="PF08598">
    <property type="entry name" value="Sds3"/>
    <property type="match status" value="1"/>
</dbReference>
<dbReference type="Proteomes" id="UP000243515">
    <property type="component" value="Unassembled WGS sequence"/>
</dbReference>
<evidence type="ECO:0008006" key="9">
    <source>
        <dbReference type="Google" id="ProtNLM"/>
    </source>
</evidence>
<dbReference type="InterPro" id="IPR013907">
    <property type="entry name" value="Sds3"/>
</dbReference>
<dbReference type="PANTHER" id="PTHR21964">
    <property type="entry name" value="BREAST CANCER METASTASIS-SUPPRESSOR 1"/>
    <property type="match status" value="1"/>
</dbReference>
<feature type="compositionally biased region" description="Polar residues" evidence="6">
    <location>
        <begin position="101"/>
        <end position="116"/>
    </location>
</feature>
<name>A0A232LWB5_9EURO</name>
<feature type="compositionally biased region" description="Basic and acidic residues" evidence="6">
    <location>
        <begin position="77"/>
        <end position="95"/>
    </location>
</feature>
<evidence type="ECO:0000256" key="6">
    <source>
        <dbReference type="SAM" id="MobiDB-lite"/>
    </source>
</evidence>
<proteinExistence type="predicted"/>
<dbReference type="GO" id="GO:0010468">
    <property type="term" value="P:regulation of gene expression"/>
    <property type="evidence" value="ECO:0007669"/>
    <property type="project" value="UniProtKB-ARBA"/>
</dbReference>
<feature type="compositionally biased region" description="Polar residues" evidence="6">
    <location>
        <begin position="590"/>
        <end position="610"/>
    </location>
</feature>
<keyword evidence="3" id="KW-0805">Transcription regulation</keyword>
<dbReference type="SMART" id="SM01401">
    <property type="entry name" value="Sds3"/>
    <property type="match status" value="1"/>
</dbReference>
<keyword evidence="5" id="KW-0539">Nucleus</keyword>
<evidence type="ECO:0000256" key="4">
    <source>
        <dbReference type="ARBA" id="ARBA00023163"/>
    </source>
</evidence>
<evidence type="ECO:0000256" key="3">
    <source>
        <dbReference type="ARBA" id="ARBA00023015"/>
    </source>
</evidence>
<feature type="compositionally biased region" description="Low complexity" evidence="6">
    <location>
        <begin position="546"/>
        <end position="560"/>
    </location>
</feature>
<evidence type="ECO:0000313" key="7">
    <source>
        <dbReference type="EMBL" id="OXV08406.1"/>
    </source>
</evidence>
<feature type="region of interest" description="Disordered" evidence="6">
    <location>
        <begin position="590"/>
        <end position="735"/>
    </location>
</feature>
<comment type="caution">
    <text evidence="7">The sequence shown here is derived from an EMBL/GenBank/DDBJ whole genome shotgun (WGS) entry which is preliminary data.</text>
</comment>